<dbReference type="Proteomes" id="UP000825679">
    <property type="component" value="Chromosome"/>
</dbReference>
<dbReference type="EMBL" id="CP081150">
    <property type="protein sequence ID" value="QZA76751.1"/>
    <property type="molecule type" value="Genomic_DNA"/>
</dbReference>
<evidence type="ECO:0000256" key="1">
    <source>
        <dbReference type="SAM" id="Phobius"/>
    </source>
</evidence>
<evidence type="ECO:0000313" key="2">
    <source>
        <dbReference type="EMBL" id="QZA76751.1"/>
    </source>
</evidence>
<name>A0ABX8Z2F4_9NEIS</name>
<proteinExistence type="predicted"/>
<evidence type="ECO:0000313" key="3">
    <source>
        <dbReference type="Proteomes" id="UP000825679"/>
    </source>
</evidence>
<keyword evidence="3" id="KW-1185">Reference proteome</keyword>
<gene>
    <name evidence="2" type="ORF">K4H28_10490</name>
</gene>
<organism evidence="2 3">
    <name type="scientific">Deefgea tanakiae</name>
    <dbReference type="NCBI Taxonomy" id="2865840"/>
    <lineage>
        <taxon>Bacteria</taxon>
        <taxon>Pseudomonadati</taxon>
        <taxon>Pseudomonadota</taxon>
        <taxon>Betaproteobacteria</taxon>
        <taxon>Neisseriales</taxon>
        <taxon>Chitinibacteraceae</taxon>
        <taxon>Deefgea</taxon>
    </lineage>
</organism>
<sequence length="90" mass="10210">MNENIIEIGGINLNYLDVKKYWVDSESPEEKAIKDKHQDNNYLAGFLSILVAGLISAYMSQMKGNSPQKNIYTSKPIKILLTAFQKMKLT</sequence>
<keyword evidence="1" id="KW-0472">Membrane</keyword>
<protein>
    <submittedName>
        <fullName evidence="2">Uncharacterized protein</fullName>
    </submittedName>
</protein>
<dbReference type="RefSeq" id="WP_221005153.1">
    <property type="nucleotide sequence ID" value="NZ_CP081150.1"/>
</dbReference>
<reference evidence="2 3" key="1">
    <citation type="submission" date="2021-08" db="EMBL/GenBank/DDBJ databases">
        <title>complete genome sequencing of Deefgea sp. D25.</title>
        <authorList>
            <person name="Bae J.-W."/>
            <person name="Gim D.-H."/>
        </authorList>
    </citation>
    <scope>NUCLEOTIDE SEQUENCE [LARGE SCALE GENOMIC DNA]</scope>
    <source>
        <strain evidence="2 3">D25</strain>
    </source>
</reference>
<feature type="transmembrane region" description="Helical" evidence="1">
    <location>
        <begin position="42"/>
        <end position="59"/>
    </location>
</feature>
<keyword evidence="1" id="KW-0812">Transmembrane</keyword>
<accession>A0ABX8Z2F4</accession>
<keyword evidence="1" id="KW-1133">Transmembrane helix</keyword>